<protein>
    <recommendedName>
        <fullName evidence="7">UPF0761 membrane protein EAH82_20185</fullName>
    </recommendedName>
</protein>
<reference evidence="8 9" key="1">
    <citation type="journal article" date="2019" name="Environ. Microbiol.">
        <title>Species interactions and distinct microbial communities in high Arctic permafrost affected cryosols are associated with the CH4 and CO2 gas fluxes.</title>
        <authorList>
            <person name="Altshuler I."/>
            <person name="Hamel J."/>
            <person name="Turney S."/>
            <person name="Magnuson E."/>
            <person name="Levesque R."/>
            <person name="Greer C."/>
            <person name="Whyte L.G."/>
        </authorList>
    </citation>
    <scope>NUCLEOTIDE SEQUENCE [LARGE SCALE GENOMIC DNA]</scope>
    <source>
        <strain evidence="8 9">S06.C</strain>
    </source>
</reference>
<comment type="caution">
    <text evidence="8">The sequence shown here is derived from an EMBL/GenBank/DDBJ whole genome shotgun (WGS) entry which is preliminary data.</text>
</comment>
<feature type="transmembrane region" description="Helical" evidence="7">
    <location>
        <begin position="145"/>
        <end position="169"/>
    </location>
</feature>
<evidence type="ECO:0000313" key="9">
    <source>
        <dbReference type="Proteomes" id="UP000319212"/>
    </source>
</evidence>
<sequence>MIPAMKHRQWWRELSHFPWRNTAAVLRERFREDRLGLTAGSLTFTTTIALVPFFTTALALFTVFPMFAKMQGQLQRWLIASLIPENIARQVLGYLNQFASKASGLGIAGLMVLLVTAIALILTIDKTLNAIWRVRSPRPLAQRVLIYWAAITLGPLILAVSLSTTSYVFSASRGVVGTGGMLKPVFDTFEFALLAAGMASLYHYVPNTSVRWAHAWAGGLFVAAAIEIAKRVLGYYLSLVPTYSVLYGAFATAPILLVWIYVAWVIVLLGAVIAAYLPSLMAGVARRGGTPGWPFQLAVEALQHLDAARATPGKGLGANELVSRLRVDALQLAPVLETLVAIDWIAPLAEETPDEDPRYVLLADPDVTPLASLLTELLLPRSDVVENLWRKGAFDSLCLRDALVVRDDLHDVTRPSQMGRYADLARL</sequence>
<evidence type="ECO:0000256" key="3">
    <source>
        <dbReference type="ARBA" id="ARBA00022519"/>
    </source>
</evidence>
<dbReference type="HAMAP" id="MF_00672">
    <property type="entry name" value="UPF0761"/>
    <property type="match status" value="1"/>
</dbReference>
<keyword evidence="5 7" id="KW-1133">Transmembrane helix</keyword>
<feature type="transmembrane region" description="Helical" evidence="7">
    <location>
        <begin position="189"/>
        <end position="205"/>
    </location>
</feature>
<dbReference type="Pfam" id="PF03631">
    <property type="entry name" value="Virul_fac_BrkB"/>
    <property type="match status" value="1"/>
</dbReference>
<dbReference type="Proteomes" id="UP000319212">
    <property type="component" value="Unassembled WGS sequence"/>
</dbReference>
<organism evidence="8 9">
    <name type="scientific">Variovorax guangxiensis</name>
    <dbReference type="NCBI Taxonomy" id="1775474"/>
    <lineage>
        <taxon>Bacteria</taxon>
        <taxon>Pseudomonadati</taxon>
        <taxon>Pseudomonadota</taxon>
        <taxon>Betaproteobacteria</taxon>
        <taxon>Burkholderiales</taxon>
        <taxon>Comamonadaceae</taxon>
        <taxon>Variovorax</taxon>
    </lineage>
</organism>
<keyword evidence="4 7" id="KW-0812">Transmembrane</keyword>
<evidence type="ECO:0000256" key="5">
    <source>
        <dbReference type="ARBA" id="ARBA00022989"/>
    </source>
</evidence>
<feature type="transmembrane region" description="Helical" evidence="7">
    <location>
        <begin position="212"/>
        <end position="229"/>
    </location>
</feature>
<evidence type="ECO:0000313" key="8">
    <source>
        <dbReference type="EMBL" id="TPG23527.1"/>
    </source>
</evidence>
<dbReference type="AlphaFoldDB" id="A0A502DCY2"/>
<feature type="transmembrane region" description="Helical" evidence="7">
    <location>
        <begin position="35"/>
        <end position="68"/>
    </location>
</feature>
<comment type="subcellular location">
    <subcellularLocation>
        <location evidence="1 7">Cell membrane</location>
        <topology evidence="1 7">Multi-pass membrane protein</topology>
    </subcellularLocation>
</comment>
<accession>A0A502DCY2</accession>
<evidence type="ECO:0000256" key="6">
    <source>
        <dbReference type="ARBA" id="ARBA00023136"/>
    </source>
</evidence>
<feature type="transmembrane region" description="Helical" evidence="7">
    <location>
        <begin position="249"/>
        <end position="277"/>
    </location>
</feature>
<feature type="transmembrane region" description="Helical" evidence="7">
    <location>
        <begin position="102"/>
        <end position="124"/>
    </location>
</feature>
<dbReference type="GO" id="GO:0005886">
    <property type="term" value="C:plasma membrane"/>
    <property type="evidence" value="ECO:0007669"/>
    <property type="project" value="UniProtKB-SubCell"/>
</dbReference>
<evidence type="ECO:0000256" key="2">
    <source>
        <dbReference type="ARBA" id="ARBA00022475"/>
    </source>
</evidence>
<evidence type="ECO:0000256" key="4">
    <source>
        <dbReference type="ARBA" id="ARBA00022692"/>
    </source>
</evidence>
<keyword evidence="2 7" id="KW-1003">Cell membrane</keyword>
<dbReference type="InterPro" id="IPR017039">
    <property type="entry name" value="Virul_fac_BrkB"/>
</dbReference>
<dbReference type="OrthoDB" id="9808671at2"/>
<dbReference type="InterPro" id="IPR023679">
    <property type="entry name" value="UPF0761_bac"/>
</dbReference>
<evidence type="ECO:0000256" key="7">
    <source>
        <dbReference type="HAMAP-Rule" id="MF_00672"/>
    </source>
</evidence>
<comment type="similarity">
    <text evidence="7">Belongs to the UPF0761 family.</text>
</comment>
<proteinExistence type="inferred from homology"/>
<keyword evidence="3" id="KW-0997">Cell inner membrane</keyword>
<gene>
    <name evidence="8" type="ORF">EAH82_20185</name>
</gene>
<dbReference type="PANTHER" id="PTHR30213">
    <property type="entry name" value="INNER MEMBRANE PROTEIN YHJD"/>
    <property type="match status" value="1"/>
</dbReference>
<dbReference type="NCBIfam" id="TIGR00765">
    <property type="entry name" value="yihY_not_rbn"/>
    <property type="match status" value="1"/>
</dbReference>
<keyword evidence="6 7" id="KW-0472">Membrane</keyword>
<dbReference type="PANTHER" id="PTHR30213:SF0">
    <property type="entry name" value="UPF0761 MEMBRANE PROTEIN YIHY"/>
    <property type="match status" value="1"/>
</dbReference>
<dbReference type="RefSeq" id="WP_140845019.1">
    <property type="nucleotide sequence ID" value="NZ_RCZI01000009.1"/>
</dbReference>
<evidence type="ECO:0000256" key="1">
    <source>
        <dbReference type="ARBA" id="ARBA00004651"/>
    </source>
</evidence>
<name>A0A502DCY2_9BURK</name>
<dbReference type="EMBL" id="RCZI01000009">
    <property type="protein sequence ID" value="TPG23527.1"/>
    <property type="molecule type" value="Genomic_DNA"/>
</dbReference>